<evidence type="ECO:0000313" key="15">
    <source>
        <dbReference type="Proteomes" id="UP000694542"/>
    </source>
</evidence>
<reference evidence="14" key="1">
    <citation type="submission" date="2018-10" db="EMBL/GenBank/DDBJ databases">
        <title>De novo assembly of a Great Dane genome.</title>
        <authorList>
            <person name="Kidd J.M."/>
            <person name="Pendleton A.L."/>
            <person name="Shen F."/>
            <person name="Emery S."/>
        </authorList>
    </citation>
    <scope>NUCLEOTIDE SEQUENCE [LARGE SCALE GENOMIC DNA]</scope>
    <source>
        <strain evidence="14">Great Dane</strain>
    </source>
</reference>
<dbReference type="SUPFAM" id="SSF55718">
    <property type="entry name" value="SCP-like"/>
    <property type="match status" value="1"/>
</dbReference>
<dbReference type="OrthoDB" id="5327538at2759"/>
<keyword evidence="7" id="KW-0496">Mitochondrion</keyword>
<comment type="function">
    <text evidence="11">Has apparently no steroid dehydrogenase activity. Controls bile acid (BA) and lipid metabolism in response to nutritional cues.</text>
</comment>
<feature type="compositionally biased region" description="Low complexity" evidence="12">
    <location>
        <begin position="211"/>
        <end position="226"/>
    </location>
</feature>
<dbReference type="Pfam" id="PF02036">
    <property type="entry name" value="SCP2"/>
    <property type="match status" value="1"/>
</dbReference>
<gene>
    <name evidence="14" type="primary">HSDL2</name>
</gene>
<dbReference type="PANTHER" id="PTHR42808:SF3">
    <property type="entry name" value="HYDROXYSTEROID DEHYDROGENASE-LIKE PROTEIN 2"/>
    <property type="match status" value="1"/>
</dbReference>
<dbReference type="FunFam" id="3.40.50.720:FF:000301">
    <property type="entry name" value="Hydroxysteroid dehydrogenase like 2"/>
    <property type="match status" value="1"/>
</dbReference>
<dbReference type="InterPro" id="IPR051935">
    <property type="entry name" value="HSDL2"/>
</dbReference>
<feature type="region of interest" description="Disordered" evidence="12">
    <location>
        <begin position="185"/>
        <end position="243"/>
    </location>
</feature>
<feature type="compositionally biased region" description="Pro residues" evidence="12">
    <location>
        <begin position="124"/>
        <end position="135"/>
    </location>
</feature>
<dbReference type="GO" id="GO:0005739">
    <property type="term" value="C:mitochondrion"/>
    <property type="evidence" value="ECO:0007669"/>
    <property type="project" value="UniProtKB-SubCell"/>
</dbReference>
<feature type="region of interest" description="Disordered" evidence="12">
    <location>
        <begin position="40"/>
        <end position="140"/>
    </location>
</feature>
<evidence type="ECO:0000256" key="6">
    <source>
        <dbReference type="ARBA" id="ARBA00023002"/>
    </source>
</evidence>
<name>A0A8C0SQF5_CANLF</name>
<keyword evidence="6" id="KW-0560">Oxidoreductase</keyword>
<dbReference type="NCBIfam" id="NF006133">
    <property type="entry name" value="PRK08278.1"/>
    <property type="match status" value="1"/>
</dbReference>
<dbReference type="InterPro" id="IPR036291">
    <property type="entry name" value="NAD(P)-bd_dom_sf"/>
</dbReference>
<evidence type="ECO:0000256" key="7">
    <source>
        <dbReference type="ARBA" id="ARBA00023128"/>
    </source>
</evidence>
<reference evidence="14" key="2">
    <citation type="submission" date="2025-08" db="UniProtKB">
        <authorList>
            <consortium name="Ensembl"/>
        </authorList>
    </citation>
    <scope>IDENTIFICATION</scope>
</reference>
<feature type="domain" description="SCP2" evidence="13">
    <location>
        <begin position="522"/>
        <end position="615"/>
    </location>
</feature>
<dbReference type="InterPro" id="IPR003033">
    <property type="entry name" value="SCP2_sterol-bd_dom"/>
</dbReference>
<dbReference type="SUPFAM" id="SSF51735">
    <property type="entry name" value="NAD(P)-binding Rossmann-fold domains"/>
    <property type="match status" value="1"/>
</dbReference>
<accession>A0A8C0SQF5</accession>
<proteinExistence type="inferred from homology"/>
<dbReference type="AlphaFoldDB" id="A0A8C0SQF5"/>
<dbReference type="InterPro" id="IPR036527">
    <property type="entry name" value="SCP2_sterol-bd_dom_sf"/>
</dbReference>
<evidence type="ECO:0000259" key="13">
    <source>
        <dbReference type="Pfam" id="PF02036"/>
    </source>
</evidence>
<keyword evidence="8" id="KW-0576">Peroxisome</keyword>
<dbReference type="Ensembl" id="ENSCAFT00040029010.1">
    <property type="protein sequence ID" value="ENSCAFP00040025202.1"/>
    <property type="gene ID" value="ENSCAFG00040015771.1"/>
</dbReference>
<dbReference type="Proteomes" id="UP000694542">
    <property type="component" value="Chromosome 11"/>
</dbReference>
<keyword evidence="9" id="KW-0379">Hydroxylation</keyword>
<sequence>KKKKTRNTRSQNSPYSCTEFGSFFRKTTANDACSPQTIAKRSAPEAAAHHWAVQGQVRAASRRPQPGGGCDRGRLREQARTAAPSVLRAQEPGAGLGPGREPAGQPLQRSGPRALHEVPRARLQPPPHARTPAPAPAREKRTHVAADARATPVAGGTPIVPAEPRDARGAEPPFFLSACAERARPAAGRGRGRRKLAPSAGARCVRRRTPRAAAPGSARSPPASGRGLEGPGLNEERRPASPGPLAAAAVAAASALRKPCYPTPVEAAGGKALPCSVDVRDEQQISNAVEKAVERFGGIDILVNNASAISLTNTLETPTKRVDLMMNVNTRGTYLTSKACIPYLKKSKIAHILNLSPPLNLNPMWFKQHCAYTIAKYGMSMCVLGMAEEFKGEIAVNALWPKTAIHTAAMDMLGGSGIESQCRKVEIIADAAYSIFKRPKSFTGNFIIDENILREEGIKNFDIYAIKPGHPLLPDFFLDEHPDIIIKKAESRDVIPELKEEKPQPPPKQRSGAVEETFRIVKDSLSDDIVKATQAVYQFELSGEDGGTWFLDLKSKGGNVGYGEPSNQADVVMSMSTDDFVKMFSGKLKPTMAFMSGKLKIKGNMALAIKLEKLMNQMNAKL</sequence>
<dbReference type="GO" id="GO:0042632">
    <property type="term" value="P:cholesterol homeostasis"/>
    <property type="evidence" value="ECO:0007669"/>
    <property type="project" value="UniProtKB-ARBA"/>
</dbReference>
<evidence type="ECO:0000256" key="2">
    <source>
        <dbReference type="ARBA" id="ARBA00004275"/>
    </source>
</evidence>
<comment type="subcellular location">
    <subcellularLocation>
        <location evidence="1">Mitochondrion</location>
    </subcellularLocation>
    <subcellularLocation>
        <location evidence="2">Peroxisome</location>
    </subcellularLocation>
</comment>
<evidence type="ECO:0000256" key="11">
    <source>
        <dbReference type="ARBA" id="ARBA00045401"/>
    </source>
</evidence>
<evidence type="ECO:0000256" key="12">
    <source>
        <dbReference type="SAM" id="MobiDB-lite"/>
    </source>
</evidence>
<dbReference type="GO" id="GO:0016491">
    <property type="term" value="F:oxidoreductase activity"/>
    <property type="evidence" value="ECO:0007669"/>
    <property type="project" value="UniProtKB-KW"/>
</dbReference>
<evidence type="ECO:0000256" key="8">
    <source>
        <dbReference type="ARBA" id="ARBA00023140"/>
    </source>
</evidence>
<dbReference type="Gene3D" id="3.30.1050.10">
    <property type="entry name" value="SCP2 sterol-binding domain"/>
    <property type="match status" value="1"/>
</dbReference>
<dbReference type="Pfam" id="PF00106">
    <property type="entry name" value="adh_short"/>
    <property type="match status" value="1"/>
</dbReference>
<dbReference type="GO" id="GO:0005777">
    <property type="term" value="C:peroxisome"/>
    <property type="evidence" value="ECO:0007669"/>
    <property type="project" value="UniProtKB-SubCell"/>
</dbReference>
<keyword evidence="4" id="KW-0521">NADP</keyword>
<organism evidence="14 15">
    <name type="scientific">Canis lupus familiaris</name>
    <name type="common">Dog</name>
    <name type="synonym">Canis familiaris</name>
    <dbReference type="NCBI Taxonomy" id="9615"/>
    <lineage>
        <taxon>Eukaryota</taxon>
        <taxon>Metazoa</taxon>
        <taxon>Chordata</taxon>
        <taxon>Craniata</taxon>
        <taxon>Vertebrata</taxon>
        <taxon>Euteleostomi</taxon>
        <taxon>Mammalia</taxon>
        <taxon>Eutheria</taxon>
        <taxon>Laurasiatheria</taxon>
        <taxon>Carnivora</taxon>
        <taxon>Caniformia</taxon>
        <taxon>Canidae</taxon>
        <taxon>Canis</taxon>
    </lineage>
</organism>
<dbReference type="InterPro" id="IPR002347">
    <property type="entry name" value="SDR_fam"/>
</dbReference>
<dbReference type="PANTHER" id="PTHR42808">
    <property type="entry name" value="HYDROXYSTEROID DEHYDROGENASE-LIKE PROTEIN 2"/>
    <property type="match status" value="1"/>
</dbReference>
<evidence type="ECO:0000256" key="1">
    <source>
        <dbReference type="ARBA" id="ARBA00004173"/>
    </source>
</evidence>
<evidence type="ECO:0000256" key="9">
    <source>
        <dbReference type="ARBA" id="ARBA00023278"/>
    </source>
</evidence>
<comment type="similarity">
    <text evidence="3">Belongs to the short-chain dehydrogenases/reductases (SDR) family.</text>
</comment>
<evidence type="ECO:0000256" key="10">
    <source>
        <dbReference type="ARBA" id="ARBA00040243"/>
    </source>
</evidence>
<evidence type="ECO:0000256" key="5">
    <source>
        <dbReference type="ARBA" id="ARBA00022990"/>
    </source>
</evidence>
<evidence type="ECO:0000313" key="14">
    <source>
        <dbReference type="Ensembl" id="ENSCAFP00040025202.1"/>
    </source>
</evidence>
<evidence type="ECO:0000256" key="3">
    <source>
        <dbReference type="ARBA" id="ARBA00006484"/>
    </source>
</evidence>
<protein>
    <recommendedName>
        <fullName evidence="10">Hydroxysteroid dehydrogenase-like protein 2</fullName>
    </recommendedName>
</protein>
<keyword evidence="5" id="KW-0007">Acetylation</keyword>
<evidence type="ECO:0000256" key="4">
    <source>
        <dbReference type="ARBA" id="ARBA00022857"/>
    </source>
</evidence>
<dbReference type="Gene3D" id="3.40.50.720">
    <property type="entry name" value="NAD(P)-binding Rossmann-like Domain"/>
    <property type="match status" value="1"/>
</dbReference>
<dbReference type="FunFam" id="3.30.1050.10:FF:000005">
    <property type="entry name" value="hydroxysteroid dehydrogenase-like protein 2 isoform X1"/>
    <property type="match status" value="1"/>
</dbReference>